<dbReference type="NCBIfam" id="NF010707">
    <property type="entry name" value="PRK14109.1"/>
    <property type="match status" value="1"/>
</dbReference>
<evidence type="ECO:0000256" key="5">
    <source>
        <dbReference type="ARBA" id="ARBA00022842"/>
    </source>
</evidence>
<dbReference type="SUPFAM" id="SSF81593">
    <property type="entry name" value="Nucleotidyltransferase substrate binding subunit/domain"/>
    <property type="match status" value="2"/>
</dbReference>
<evidence type="ECO:0000313" key="9">
    <source>
        <dbReference type="EMBL" id="TDT32697.1"/>
    </source>
</evidence>
<dbReference type="InterPro" id="IPR013546">
    <property type="entry name" value="PII_UdlTrfase/GS_AdlTrfase"/>
</dbReference>
<keyword evidence="6" id="KW-0511">Multifunctional enzyme</keyword>
<dbReference type="GO" id="GO:0016874">
    <property type="term" value="F:ligase activity"/>
    <property type="evidence" value="ECO:0007669"/>
    <property type="project" value="UniProtKB-KW"/>
</dbReference>
<gene>
    <name evidence="9" type="ORF">CLV29_0282</name>
</gene>
<evidence type="ECO:0000256" key="3">
    <source>
        <dbReference type="ARBA" id="ARBA00022741"/>
    </source>
</evidence>
<dbReference type="Pfam" id="PF08335">
    <property type="entry name" value="GlnD_UR_UTase"/>
    <property type="match status" value="2"/>
</dbReference>
<dbReference type="GO" id="GO:0005829">
    <property type="term" value="C:cytosol"/>
    <property type="evidence" value="ECO:0007669"/>
    <property type="project" value="TreeGrafter"/>
</dbReference>
<name>A0A4R7J855_9ACTN</name>
<feature type="domain" description="Glutamate-ammonia ligase adenylyltransferase repeated" evidence="7">
    <location>
        <begin position="77"/>
        <end position="318"/>
    </location>
</feature>
<feature type="domain" description="PII-uridylyltransferase/Glutamine-synthetase adenylyltransferase" evidence="8">
    <location>
        <begin position="849"/>
        <end position="972"/>
    </location>
</feature>
<dbReference type="OrthoDB" id="9759366at2"/>
<dbReference type="AlphaFoldDB" id="A0A4R7J855"/>
<organism evidence="9 10">
    <name type="scientific">Naumannella halotolerans</name>
    <dbReference type="NCBI Taxonomy" id="993414"/>
    <lineage>
        <taxon>Bacteria</taxon>
        <taxon>Bacillati</taxon>
        <taxon>Actinomycetota</taxon>
        <taxon>Actinomycetes</taxon>
        <taxon>Propionibacteriales</taxon>
        <taxon>Propionibacteriaceae</taxon>
        <taxon>Naumannella</taxon>
    </lineage>
</organism>
<keyword evidence="2 9" id="KW-0548">Nucleotidyltransferase</keyword>
<accession>A0A4R7J855</accession>
<comment type="caution">
    <text evidence="9">The sequence shown here is derived from an EMBL/GenBank/DDBJ whole genome shotgun (WGS) entry which is preliminary data.</text>
</comment>
<dbReference type="SUPFAM" id="SSF81301">
    <property type="entry name" value="Nucleotidyltransferase"/>
    <property type="match status" value="2"/>
</dbReference>
<evidence type="ECO:0000313" key="10">
    <source>
        <dbReference type="Proteomes" id="UP000295371"/>
    </source>
</evidence>
<evidence type="ECO:0000256" key="1">
    <source>
        <dbReference type="ARBA" id="ARBA00022679"/>
    </source>
</evidence>
<keyword evidence="9" id="KW-0436">Ligase</keyword>
<sequence length="976" mass="107219">MARVDSIEGRLARGGFLDPEAAVTVLKRLPVEAEDWWLGELARAGDPDKALAHLERLIAHDKDLVHELCADKPWARRLIALLGASDGAANDLAAGQPWPEALAGDSEAMGRPAFLAALTEAIGKETTPVAREDALRVAYRVEQLRIAGRDLTSEDPLAAEEIAGRELADLADAAVEAAFGLAREEVGPAAQNVRLGIVALGKTGGQELNYVSDVDVLFVAEPVSGSRGEPLVSNDKALQIGSKLASAVIRICSANSRVGQIFPLDAALRPEGKAGPLVRTMASHRAYYESWAKNWEFQAMLKVRAMAGDLALAQEFEDMVRPLVWAASERPEFLAELRAMRRRVVAEIPAKEREREIKLGAGGLRDVEFTVQLLQLVHGRADERIRWRGTLPALNALIEFGYVGREDGNTLAQAYRFLRALEHRVQLVGLRRTHLAPATEAGWRRVGRTLRLSDPAAEAEHAYQRTKRLVLSLHERLFYSPLLEAVARIPTAGLRLTASAARQRLRVLGYADPDGALRHIAALTNGLSRKAEINRQLLPAMLGWMAETPFPDHGLLSFRQVSEDLGNSQWYLRTLRDDGVTAYRLATVLGSSRYLVGLLRRDAKIVQMLGDDEELVPRDRNQLDSQLSIIGRRHQDPAQAVLAFRGARRKELFRIGAADLLGQIDSWAVARALSDLTAATIHASLQVIVATHPEAPSIAVLAMGRWGGREMSYASDADAVIVMGEGGEAATKQATAVVSELRQALGSAGPEPGLEIDLDLRPDGKSGPLVRSLEAYRSYYEKRSAPWEAQALVRADLGAGDQELAERTLRVMDARRWPAGGLSADDLRQIRRLKDRMETERLPRGDDPKRHLKLGPGGLSDVEWVVQLVQLQHAHDVPELRTPMTLRALRIAREKGLVPAADAMVLREAWMLAGTIRNKIMLVRGRRGDVLPSDPVELAAVAELMGMDGSSHLVEHWAKVARRSRRVFERLFYGEA</sequence>
<dbReference type="InterPro" id="IPR043519">
    <property type="entry name" value="NT_sf"/>
</dbReference>
<dbReference type="GO" id="GO:0005524">
    <property type="term" value="F:ATP binding"/>
    <property type="evidence" value="ECO:0007669"/>
    <property type="project" value="UniProtKB-KW"/>
</dbReference>
<evidence type="ECO:0000256" key="2">
    <source>
        <dbReference type="ARBA" id="ARBA00022695"/>
    </source>
</evidence>
<dbReference type="Pfam" id="PF03710">
    <property type="entry name" value="GlnE"/>
    <property type="match status" value="2"/>
</dbReference>
<dbReference type="GO" id="GO:0008882">
    <property type="term" value="F:[glutamate-ammonia-ligase] adenylyltransferase activity"/>
    <property type="evidence" value="ECO:0007669"/>
    <property type="project" value="InterPro"/>
</dbReference>
<keyword evidence="1 9" id="KW-0808">Transferase</keyword>
<feature type="domain" description="PII-uridylyltransferase/Glutamine-synthetase adenylyltransferase" evidence="8">
    <location>
        <begin position="338"/>
        <end position="478"/>
    </location>
</feature>
<dbReference type="InterPro" id="IPR023057">
    <property type="entry name" value="GlnE"/>
</dbReference>
<keyword evidence="10" id="KW-1185">Reference proteome</keyword>
<protein>
    <submittedName>
        <fullName evidence="9">Glutamate-ammonia-ligase adenylyltransferase</fullName>
    </submittedName>
</protein>
<dbReference type="Gene3D" id="1.20.120.330">
    <property type="entry name" value="Nucleotidyltransferases domain 2"/>
    <property type="match status" value="2"/>
</dbReference>
<evidence type="ECO:0000256" key="6">
    <source>
        <dbReference type="ARBA" id="ARBA00023268"/>
    </source>
</evidence>
<dbReference type="EMBL" id="SOAW01000001">
    <property type="protein sequence ID" value="TDT32697.1"/>
    <property type="molecule type" value="Genomic_DNA"/>
</dbReference>
<feature type="domain" description="Glutamate-ammonia ligase adenylyltransferase repeated" evidence="7">
    <location>
        <begin position="584"/>
        <end position="810"/>
    </location>
</feature>
<dbReference type="Proteomes" id="UP000295371">
    <property type="component" value="Unassembled WGS sequence"/>
</dbReference>
<reference evidence="9 10" key="1">
    <citation type="submission" date="2019-03" db="EMBL/GenBank/DDBJ databases">
        <title>Genomic Encyclopedia of Archaeal and Bacterial Type Strains, Phase II (KMG-II): from individual species to whole genera.</title>
        <authorList>
            <person name="Goeker M."/>
        </authorList>
    </citation>
    <scope>NUCLEOTIDE SEQUENCE [LARGE SCALE GENOMIC DNA]</scope>
    <source>
        <strain evidence="9 10">DSM 24323</strain>
    </source>
</reference>
<dbReference type="PANTHER" id="PTHR30621">
    <property type="entry name" value="GLUTAMINE SYNTHETASE ADENYLYLTRANSFERASE"/>
    <property type="match status" value="1"/>
</dbReference>
<evidence type="ECO:0000256" key="4">
    <source>
        <dbReference type="ARBA" id="ARBA00022840"/>
    </source>
</evidence>
<dbReference type="Gene3D" id="3.30.460.10">
    <property type="entry name" value="Beta Polymerase, domain 2"/>
    <property type="match status" value="2"/>
</dbReference>
<keyword evidence="5" id="KW-0460">Magnesium</keyword>
<keyword evidence="4" id="KW-0067">ATP-binding</keyword>
<dbReference type="GO" id="GO:0000820">
    <property type="term" value="P:regulation of glutamine family amino acid metabolic process"/>
    <property type="evidence" value="ECO:0007669"/>
    <property type="project" value="TreeGrafter"/>
</dbReference>
<evidence type="ECO:0000259" key="8">
    <source>
        <dbReference type="Pfam" id="PF08335"/>
    </source>
</evidence>
<dbReference type="PANTHER" id="PTHR30621:SF0">
    <property type="entry name" value="BIFUNCTIONAL GLUTAMINE SYNTHETASE ADENYLYLTRANSFERASE_ADENYLYL-REMOVING ENZYME"/>
    <property type="match status" value="1"/>
</dbReference>
<dbReference type="RefSeq" id="WP_133753305.1">
    <property type="nucleotide sequence ID" value="NZ_SOAW01000001.1"/>
</dbReference>
<proteinExistence type="predicted"/>
<dbReference type="InterPro" id="IPR005190">
    <property type="entry name" value="GlnE_rpt_dom"/>
</dbReference>
<keyword evidence="3" id="KW-0547">Nucleotide-binding</keyword>
<dbReference type="CDD" id="cd05401">
    <property type="entry name" value="NT_GlnE_GlnD_like"/>
    <property type="match status" value="2"/>
</dbReference>
<evidence type="ECO:0000259" key="7">
    <source>
        <dbReference type="Pfam" id="PF03710"/>
    </source>
</evidence>